<gene>
    <name evidence="1" type="ORF">JX265_012368</name>
</gene>
<dbReference type="AlphaFoldDB" id="A0A9P9WB23"/>
<accession>A0A9P9WB23</accession>
<sequence length="497" mass="55272">MDGVSSVASIIAIVQAGGMLLQVGKAFHETFISKDNDHRAEHSSLQVASIEEFIEKIELFQVVKTISPQVSLTGKPQNPTLSTATTASTAATAPGLDTVLEQCKIQLRRLQDKVKKFRVPPGAGRLKRLVKAIKMKMDEAEFAQIDANITILLQQLTLYMSLVKFQISNEGFAANQAHHDEVMRKYGEIEQRFDVFDDLESNHQSTLLEELGKLLDGQLELKAQMAAFEQGHQMIVSSFEKLSIAPKLERSLSGTTAATDDDELDDEELIAPIAPGLMKHPGFGFRKDRLKDPMVGKLVMDEIDAWLGPAGLLRPILCARISGDEHTTHDLCNRIVQEIASSGAKLLCYNGQPRDGPPPAPGWYTMRHVTWWLAGQLLIPVRHLDGHMPERAYVPNVEAICERIEKQKQFPVFVVFYLLTRSCPTEVDRKLYELLISRLIDLAKAGSIRLLVFSDDPTDDILGRLPPEVIITVNEDQEKVSLADWEPEVGDAADPVE</sequence>
<dbReference type="Proteomes" id="UP000829685">
    <property type="component" value="Unassembled WGS sequence"/>
</dbReference>
<organism evidence="1 2">
    <name type="scientific">Neoarthrinium moseri</name>
    <dbReference type="NCBI Taxonomy" id="1658444"/>
    <lineage>
        <taxon>Eukaryota</taxon>
        <taxon>Fungi</taxon>
        <taxon>Dikarya</taxon>
        <taxon>Ascomycota</taxon>
        <taxon>Pezizomycotina</taxon>
        <taxon>Sordariomycetes</taxon>
        <taxon>Xylariomycetidae</taxon>
        <taxon>Amphisphaeriales</taxon>
        <taxon>Apiosporaceae</taxon>
        <taxon>Neoarthrinium</taxon>
    </lineage>
</organism>
<comment type="caution">
    <text evidence="1">The sequence shown here is derived from an EMBL/GenBank/DDBJ whole genome shotgun (WGS) entry which is preliminary data.</text>
</comment>
<keyword evidence="2" id="KW-1185">Reference proteome</keyword>
<evidence type="ECO:0000313" key="1">
    <source>
        <dbReference type="EMBL" id="KAI1855013.1"/>
    </source>
</evidence>
<reference evidence="1" key="1">
    <citation type="submission" date="2021-03" db="EMBL/GenBank/DDBJ databases">
        <title>Revisited historic fungal species revealed as producer of novel bioactive compounds through whole genome sequencing and comparative genomics.</title>
        <authorList>
            <person name="Vignolle G.A."/>
            <person name="Hochenegger N."/>
            <person name="Mach R.L."/>
            <person name="Mach-Aigner A.R."/>
            <person name="Javad Rahimi M."/>
            <person name="Salim K.A."/>
            <person name="Chan C.M."/>
            <person name="Lim L.B.L."/>
            <person name="Cai F."/>
            <person name="Druzhinina I.S."/>
            <person name="U'Ren J.M."/>
            <person name="Derntl C."/>
        </authorList>
    </citation>
    <scope>NUCLEOTIDE SEQUENCE</scope>
    <source>
        <strain evidence="1">TUCIM 5799</strain>
    </source>
</reference>
<evidence type="ECO:0000313" key="2">
    <source>
        <dbReference type="Proteomes" id="UP000829685"/>
    </source>
</evidence>
<dbReference type="EMBL" id="JAFIMR010000052">
    <property type="protein sequence ID" value="KAI1855013.1"/>
    <property type="molecule type" value="Genomic_DNA"/>
</dbReference>
<protein>
    <submittedName>
        <fullName evidence="1">Uncharacterized protein</fullName>
    </submittedName>
</protein>
<proteinExistence type="predicted"/>
<name>A0A9P9WB23_9PEZI</name>